<keyword evidence="2" id="KW-0560">Oxidoreductase</keyword>
<protein>
    <submittedName>
        <fullName evidence="2">Malonic semialdehyde reductase</fullName>
        <ecNumber evidence="2">1.1.1.298</ecNumber>
    </submittedName>
</protein>
<dbReference type="EMBL" id="JANFQF010000028">
    <property type="protein sequence ID" value="MCQ4122336.1"/>
    <property type="molecule type" value="Genomic_DNA"/>
</dbReference>
<dbReference type="GO" id="GO:0035527">
    <property type="term" value="F:3-hydroxypropionate dehydrogenase (NADP+) activity"/>
    <property type="evidence" value="ECO:0007669"/>
    <property type="project" value="UniProtKB-EC"/>
</dbReference>
<evidence type="ECO:0000313" key="2">
    <source>
        <dbReference type="EMBL" id="MCQ4122336.1"/>
    </source>
</evidence>
<dbReference type="InterPro" id="IPR029479">
    <property type="entry name" value="Nitroreductase"/>
</dbReference>
<dbReference type="InterPro" id="IPR000415">
    <property type="entry name" value="Nitroreductase-like"/>
</dbReference>
<gene>
    <name evidence="2" type="ORF">NOF53_24800</name>
</gene>
<dbReference type="Gene3D" id="3.40.109.10">
    <property type="entry name" value="NADH Oxidase"/>
    <property type="match status" value="1"/>
</dbReference>
<feature type="domain" description="Nitroreductase" evidence="1">
    <location>
        <begin position="17"/>
        <end position="174"/>
    </location>
</feature>
<dbReference type="SUPFAM" id="SSF55469">
    <property type="entry name" value="FMN-dependent nitroreductase-like"/>
    <property type="match status" value="1"/>
</dbReference>
<evidence type="ECO:0000313" key="3">
    <source>
        <dbReference type="Proteomes" id="UP001524501"/>
    </source>
</evidence>
<proteinExistence type="predicted"/>
<dbReference type="EC" id="1.1.1.298" evidence="2"/>
<sequence>MPFALDSTALDLLFREAHTTHAFADEPVTDEQVQAIYDLIKIAPTAFNQSPLRLTVVRSSEARQRLVQHMAEGNQAKTAAAPLAVILSADAEFHEELPRLFPAFPAAKDAFFSERSVREQSAVLNAAMQAAYFIIGVRALGLAAGPMNGIDHAGIQKEFLDEDHLPLMVVNIGKPVADGHFARSPRLDYAEVRTTR</sequence>
<dbReference type="InterPro" id="IPR050461">
    <property type="entry name" value="Nitroreductase_HadB/RutE"/>
</dbReference>
<dbReference type="RefSeq" id="WP_255973837.1">
    <property type="nucleotide sequence ID" value="NZ_JANFQF010000028.1"/>
</dbReference>
<keyword evidence="3" id="KW-1185">Reference proteome</keyword>
<dbReference type="PANTHER" id="PTHR43543:SF1">
    <property type="entry name" value="MALONIC SEMIALDEHYDE REDUCTASE RUTE-RELATED"/>
    <property type="match status" value="1"/>
</dbReference>
<organism evidence="2 3">
    <name type="scientific">Rhodococcus tibetensis</name>
    <dbReference type="NCBI Taxonomy" id="2965064"/>
    <lineage>
        <taxon>Bacteria</taxon>
        <taxon>Bacillati</taxon>
        <taxon>Actinomycetota</taxon>
        <taxon>Actinomycetes</taxon>
        <taxon>Mycobacteriales</taxon>
        <taxon>Nocardiaceae</taxon>
        <taxon>Rhodococcus</taxon>
    </lineage>
</organism>
<evidence type="ECO:0000259" key="1">
    <source>
        <dbReference type="Pfam" id="PF00881"/>
    </source>
</evidence>
<dbReference type="NCBIfam" id="NF003768">
    <property type="entry name" value="PRK05365.1"/>
    <property type="match status" value="1"/>
</dbReference>
<name>A0ABT1QJA4_9NOCA</name>
<accession>A0ABT1QJA4</accession>
<dbReference type="Proteomes" id="UP001524501">
    <property type="component" value="Unassembled WGS sequence"/>
</dbReference>
<dbReference type="Pfam" id="PF00881">
    <property type="entry name" value="Nitroreductase"/>
    <property type="match status" value="1"/>
</dbReference>
<dbReference type="PANTHER" id="PTHR43543">
    <property type="entry name" value="MALONIC SEMIALDEHYDE REDUCTASE RUTE-RELATED"/>
    <property type="match status" value="1"/>
</dbReference>
<comment type="caution">
    <text evidence="2">The sequence shown here is derived from an EMBL/GenBank/DDBJ whole genome shotgun (WGS) entry which is preliminary data.</text>
</comment>
<reference evidence="2 3" key="1">
    <citation type="submission" date="2022-07" db="EMBL/GenBank/DDBJ databases">
        <title>Degradation activity of malathion, p-nitrophenol and potential low-temperature adaptation strategy of Rhodococcus sp. FXJ9.536.</title>
        <authorList>
            <person name="Huang J."/>
            <person name="Huang Y."/>
        </authorList>
    </citation>
    <scope>NUCLEOTIDE SEQUENCE [LARGE SCALE GENOMIC DNA]</scope>
    <source>
        <strain evidence="2 3">FXJ9.536</strain>
    </source>
</reference>